<dbReference type="OrthoDB" id="1744564at2759"/>
<dbReference type="InterPro" id="IPR011990">
    <property type="entry name" value="TPR-like_helical_dom_sf"/>
</dbReference>
<dbReference type="AlphaFoldDB" id="A0A2Z6LU72"/>
<gene>
    <name evidence="2" type="ORF">TSUD_106840</name>
</gene>
<keyword evidence="1" id="KW-0677">Repeat</keyword>
<dbReference type="PANTHER" id="PTHR47926">
    <property type="entry name" value="PENTATRICOPEPTIDE REPEAT-CONTAINING PROTEIN"/>
    <property type="match status" value="1"/>
</dbReference>
<evidence type="ECO:0000256" key="1">
    <source>
        <dbReference type="ARBA" id="ARBA00022737"/>
    </source>
</evidence>
<dbReference type="EMBL" id="DF973245">
    <property type="protein sequence ID" value="GAU22356.1"/>
    <property type="molecule type" value="Genomic_DNA"/>
</dbReference>
<protein>
    <recommendedName>
        <fullName evidence="4">Pentatricopeptide repeat-containing protein</fullName>
    </recommendedName>
</protein>
<sequence length="227" mass="24889">MLPKIFPPQHRQLLQNLINCTQNKDILKGRTLHARILKDGSLSSIYVANTLFNLYAKSGYLSHAFILFDSINDNQKDVVSWNSLINAYSQYHSPSSYSFAINLFRRMMGTNNVVPNAHTLAGVFSAASNLSDVLSGDSDKALKLFNSMHSSGVLPSEFTLVGAINACSDLCAVDVISLLSVAINPFRCCPVFYAGSLAIRRSSPTNKEGNWQANGMNYSQQSKISSL</sequence>
<keyword evidence="3" id="KW-1185">Reference proteome</keyword>
<dbReference type="Pfam" id="PF01535">
    <property type="entry name" value="PPR"/>
    <property type="match status" value="3"/>
</dbReference>
<dbReference type="GO" id="GO:0003723">
    <property type="term" value="F:RNA binding"/>
    <property type="evidence" value="ECO:0007669"/>
    <property type="project" value="InterPro"/>
</dbReference>
<evidence type="ECO:0000313" key="2">
    <source>
        <dbReference type="EMBL" id="GAU22356.1"/>
    </source>
</evidence>
<dbReference type="GO" id="GO:0009451">
    <property type="term" value="P:RNA modification"/>
    <property type="evidence" value="ECO:0007669"/>
    <property type="project" value="InterPro"/>
</dbReference>
<dbReference type="InterPro" id="IPR046960">
    <property type="entry name" value="PPR_At4g14850-like_plant"/>
</dbReference>
<dbReference type="Gene3D" id="1.25.40.10">
    <property type="entry name" value="Tetratricopeptide repeat domain"/>
    <property type="match status" value="1"/>
</dbReference>
<reference evidence="3" key="1">
    <citation type="journal article" date="2017" name="Front. Plant Sci.">
        <title>Climate Clever Clovers: New Paradigm to Reduce the Environmental Footprint of Ruminants by Breeding Low Methanogenic Forages Utilizing Haplotype Variation.</title>
        <authorList>
            <person name="Kaur P."/>
            <person name="Appels R."/>
            <person name="Bayer P.E."/>
            <person name="Keeble-Gagnere G."/>
            <person name="Wang J."/>
            <person name="Hirakawa H."/>
            <person name="Shirasawa K."/>
            <person name="Vercoe P."/>
            <person name="Stefanova K."/>
            <person name="Durmic Z."/>
            <person name="Nichols P."/>
            <person name="Revell C."/>
            <person name="Isobe S.N."/>
            <person name="Edwards D."/>
            <person name="Erskine W."/>
        </authorList>
    </citation>
    <scope>NUCLEOTIDE SEQUENCE [LARGE SCALE GENOMIC DNA]</scope>
    <source>
        <strain evidence="3">cv. Daliak</strain>
    </source>
</reference>
<evidence type="ECO:0008006" key="4">
    <source>
        <dbReference type="Google" id="ProtNLM"/>
    </source>
</evidence>
<proteinExistence type="predicted"/>
<dbReference type="Proteomes" id="UP000242715">
    <property type="component" value="Unassembled WGS sequence"/>
</dbReference>
<dbReference type="NCBIfam" id="TIGR00756">
    <property type="entry name" value="PPR"/>
    <property type="match status" value="1"/>
</dbReference>
<accession>A0A2Z6LU72</accession>
<name>A0A2Z6LU72_TRISU</name>
<evidence type="ECO:0000313" key="3">
    <source>
        <dbReference type="Proteomes" id="UP000242715"/>
    </source>
</evidence>
<dbReference type="PANTHER" id="PTHR47926:SF533">
    <property type="entry name" value="DYW DOMAIN-CONTAINING PROTEIN"/>
    <property type="match status" value="1"/>
</dbReference>
<dbReference type="InterPro" id="IPR002885">
    <property type="entry name" value="PPR_rpt"/>
</dbReference>
<organism evidence="2 3">
    <name type="scientific">Trifolium subterraneum</name>
    <name type="common">Subterranean clover</name>
    <dbReference type="NCBI Taxonomy" id="3900"/>
    <lineage>
        <taxon>Eukaryota</taxon>
        <taxon>Viridiplantae</taxon>
        <taxon>Streptophyta</taxon>
        <taxon>Embryophyta</taxon>
        <taxon>Tracheophyta</taxon>
        <taxon>Spermatophyta</taxon>
        <taxon>Magnoliopsida</taxon>
        <taxon>eudicotyledons</taxon>
        <taxon>Gunneridae</taxon>
        <taxon>Pentapetalae</taxon>
        <taxon>rosids</taxon>
        <taxon>fabids</taxon>
        <taxon>Fabales</taxon>
        <taxon>Fabaceae</taxon>
        <taxon>Papilionoideae</taxon>
        <taxon>50 kb inversion clade</taxon>
        <taxon>NPAAA clade</taxon>
        <taxon>Hologalegina</taxon>
        <taxon>IRL clade</taxon>
        <taxon>Trifolieae</taxon>
        <taxon>Trifolium</taxon>
    </lineage>
</organism>